<accession>A0A4Y7QGQ1</accession>
<dbReference type="STRING" id="50990.A0A4Y7QGQ1"/>
<sequence>MSTTDTPSPGYHPSYASPDGDIILRSDDGVLFRVQSGVLIAGSGFFRGMLEIPRDNVEKENNEPIVMQETSGVLLIILEIINPMGDFPTIDSLDVAQQLVTAAEKLEVPKVITYVRRLIMRNPSFLESPLDLYILGCQNHWEEVARAASTGTLIYNLNASIHLEKLKKLNTDDLLKLQSFHCRRKRAMIDALHPYTGSPPVINWDNMLTGHPRGGHNHSPENYLCGPWKQLKLDISEAMESQPRGNWLRPRSFIEQPELQGLWVHRCLRDRCPSHSYFGKNEVHAELIRILDLLPSSI</sequence>
<dbReference type="Gene3D" id="3.30.710.10">
    <property type="entry name" value="Potassium Channel Kv1.1, Chain A"/>
    <property type="match status" value="1"/>
</dbReference>
<dbReference type="SMART" id="SM00225">
    <property type="entry name" value="BTB"/>
    <property type="match status" value="1"/>
</dbReference>
<dbReference type="InterPro" id="IPR000210">
    <property type="entry name" value="BTB/POZ_dom"/>
</dbReference>
<feature type="domain" description="BTB" evidence="1">
    <location>
        <begin position="20"/>
        <end position="123"/>
    </location>
</feature>
<name>A0A4Y7QGQ1_9AGAM</name>
<gene>
    <name evidence="2" type="ORF">BD410DRAFT_836397</name>
</gene>
<protein>
    <recommendedName>
        <fullName evidence="1">BTB domain-containing protein</fullName>
    </recommendedName>
</protein>
<reference evidence="2 3" key="1">
    <citation type="submission" date="2018-06" db="EMBL/GenBank/DDBJ databases">
        <title>A transcriptomic atlas of mushroom development highlights an independent origin of complex multicellularity.</title>
        <authorList>
            <consortium name="DOE Joint Genome Institute"/>
            <person name="Krizsan K."/>
            <person name="Almasi E."/>
            <person name="Merenyi Z."/>
            <person name="Sahu N."/>
            <person name="Viragh M."/>
            <person name="Koszo T."/>
            <person name="Mondo S."/>
            <person name="Kiss B."/>
            <person name="Balint B."/>
            <person name="Kues U."/>
            <person name="Barry K."/>
            <person name="Hegedus J.C."/>
            <person name="Henrissat B."/>
            <person name="Johnson J."/>
            <person name="Lipzen A."/>
            <person name="Ohm R."/>
            <person name="Nagy I."/>
            <person name="Pangilinan J."/>
            <person name="Yan J."/>
            <person name="Xiong Y."/>
            <person name="Grigoriev I.V."/>
            <person name="Hibbett D.S."/>
            <person name="Nagy L.G."/>
        </authorList>
    </citation>
    <scope>NUCLEOTIDE SEQUENCE [LARGE SCALE GENOMIC DNA]</scope>
    <source>
        <strain evidence="2 3">SZMC22713</strain>
    </source>
</reference>
<dbReference type="OrthoDB" id="3238622at2759"/>
<dbReference type="Proteomes" id="UP000294933">
    <property type="component" value="Unassembled WGS sequence"/>
</dbReference>
<keyword evidence="3" id="KW-1185">Reference proteome</keyword>
<proteinExistence type="predicted"/>
<organism evidence="2 3">
    <name type="scientific">Rickenella mellea</name>
    <dbReference type="NCBI Taxonomy" id="50990"/>
    <lineage>
        <taxon>Eukaryota</taxon>
        <taxon>Fungi</taxon>
        <taxon>Dikarya</taxon>
        <taxon>Basidiomycota</taxon>
        <taxon>Agaricomycotina</taxon>
        <taxon>Agaricomycetes</taxon>
        <taxon>Hymenochaetales</taxon>
        <taxon>Rickenellaceae</taxon>
        <taxon>Rickenella</taxon>
    </lineage>
</organism>
<evidence type="ECO:0000313" key="3">
    <source>
        <dbReference type="Proteomes" id="UP000294933"/>
    </source>
</evidence>
<dbReference type="EMBL" id="ML170161">
    <property type="protein sequence ID" value="TDL26516.1"/>
    <property type="molecule type" value="Genomic_DNA"/>
</dbReference>
<evidence type="ECO:0000259" key="1">
    <source>
        <dbReference type="SMART" id="SM00225"/>
    </source>
</evidence>
<evidence type="ECO:0000313" key="2">
    <source>
        <dbReference type="EMBL" id="TDL26516.1"/>
    </source>
</evidence>
<dbReference type="AlphaFoldDB" id="A0A4Y7QGQ1"/>
<dbReference type="InterPro" id="IPR011333">
    <property type="entry name" value="SKP1/BTB/POZ_sf"/>
</dbReference>
<dbReference type="VEuPathDB" id="FungiDB:BD410DRAFT_836397"/>